<organism evidence="1">
    <name type="scientific">bioreactor metagenome</name>
    <dbReference type="NCBI Taxonomy" id="1076179"/>
    <lineage>
        <taxon>unclassified sequences</taxon>
        <taxon>metagenomes</taxon>
        <taxon>ecological metagenomes</taxon>
    </lineage>
</organism>
<reference evidence="1" key="1">
    <citation type="submission" date="2019-08" db="EMBL/GenBank/DDBJ databases">
        <authorList>
            <person name="Kucharzyk K."/>
            <person name="Murdoch R.W."/>
            <person name="Higgins S."/>
            <person name="Loffler F."/>
        </authorList>
    </citation>
    <scope>NUCLEOTIDE SEQUENCE</scope>
</reference>
<dbReference type="AlphaFoldDB" id="A0A645GS71"/>
<comment type="caution">
    <text evidence="1">The sequence shown here is derived from an EMBL/GenBank/DDBJ whole genome shotgun (WGS) entry which is preliminary data.</text>
</comment>
<gene>
    <name evidence="1" type="ORF">SDC9_174270</name>
</gene>
<evidence type="ECO:0000313" key="1">
    <source>
        <dbReference type="EMBL" id="MPN26844.1"/>
    </source>
</evidence>
<sequence>MYNNIFYELFDAEEHSKFIKSVEKQFRTSPEYSLWLNSVVHRHNCGATGLNKDADGIEIEVHHYRITLYNWVERIIDRFMSEHLNLNSHYICLILSDIHLNNTVPYIPLMHCVHRMIHNSNMEDVLLKYPDIINNIYNGDVDRAYEIIDYHIELLKDILDKENNNM</sequence>
<proteinExistence type="predicted"/>
<dbReference type="EMBL" id="VSSQ01076513">
    <property type="protein sequence ID" value="MPN26844.1"/>
    <property type="molecule type" value="Genomic_DNA"/>
</dbReference>
<protein>
    <submittedName>
        <fullName evidence="1">Uncharacterized protein</fullName>
    </submittedName>
</protein>
<name>A0A645GS71_9ZZZZ</name>
<accession>A0A645GS71</accession>